<proteinExistence type="predicted"/>
<evidence type="ECO:0000259" key="6">
    <source>
        <dbReference type="PROSITE" id="PS51296"/>
    </source>
</evidence>
<dbReference type="InterPro" id="IPR044043">
    <property type="entry name" value="VanA_C_cat"/>
</dbReference>
<keyword evidence="2" id="KW-0479">Metal-binding</keyword>
<dbReference type="GO" id="GO:0008168">
    <property type="term" value="F:methyltransferase activity"/>
    <property type="evidence" value="ECO:0007669"/>
    <property type="project" value="UniProtKB-KW"/>
</dbReference>
<dbReference type="AlphaFoldDB" id="A0A239G5U7"/>
<feature type="domain" description="Rieske" evidence="6">
    <location>
        <begin position="11"/>
        <end position="112"/>
    </location>
</feature>
<name>A0A239G5U7_9BURK</name>
<dbReference type="GO" id="GO:0051537">
    <property type="term" value="F:2 iron, 2 sulfur cluster binding"/>
    <property type="evidence" value="ECO:0007669"/>
    <property type="project" value="UniProtKB-KW"/>
</dbReference>
<keyword evidence="8" id="KW-1185">Reference proteome</keyword>
<dbReference type="Gene3D" id="3.90.380.10">
    <property type="entry name" value="Naphthalene 1,2-dioxygenase Alpha Subunit, Chain A, domain 1"/>
    <property type="match status" value="1"/>
</dbReference>
<dbReference type="PANTHER" id="PTHR21266:SF60">
    <property type="entry name" value="3-KETOSTEROID-9-ALPHA-MONOOXYGENASE, OXYGENASE COMPONENT"/>
    <property type="match status" value="1"/>
</dbReference>
<evidence type="ECO:0000256" key="5">
    <source>
        <dbReference type="ARBA" id="ARBA00023014"/>
    </source>
</evidence>
<accession>A0A239G5U7</accession>
<evidence type="ECO:0000256" key="3">
    <source>
        <dbReference type="ARBA" id="ARBA00023002"/>
    </source>
</evidence>
<dbReference type="SUPFAM" id="SSF55961">
    <property type="entry name" value="Bet v1-like"/>
    <property type="match status" value="1"/>
</dbReference>
<keyword evidence="3" id="KW-0560">Oxidoreductase</keyword>
<evidence type="ECO:0000256" key="2">
    <source>
        <dbReference type="ARBA" id="ARBA00022723"/>
    </source>
</evidence>
<evidence type="ECO:0000313" key="8">
    <source>
        <dbReference type="Proteomes" id="UP000198284"/>
    </source>
</evidence>
<dbReference type="InterPro" id="IPR017941">
    <property type="entry name" value="Rieske_2Fe-2S"/>
</dbReference>
<keyword evidence="7" id="KW-0503">Monooxygenase</keyword>
<dbReference type="Pfam" id="PF19112">
    <property type="entry name" value="VanA_C"/>
    <property type="match status" value="1"/>
</dbReference>
<evidence type="ECO:0000313" key="7">
    <source>
        <dbReference type="EMBL" id="SNS64726.1"/>
    </source>
</evidence>
<dbReference type="GO" id="GO:0032259">
    <property type="term" value="P:methylation"/>
    <property type="evidence" value="ECO:0007669"/>
    <property type="project" value="UniProtKB-KW"/>
</dbReference>
<dbReference type="SUPFAM" id="SSF50022">
    <property type="entry name" value="ISP domain"/>
    <property type="match status" value="1"/>
</dbReference>
<dbReference type="OrthoDB" id="9769355at2"/>
<protein>
    <submittedName>
        <fullName evidence="7">Vanillate O-demethylase monooxygenase subunit</fullName>
    </submittedName>
</protein>
<dbReference type="PANTHER" id="PTHR21266">
    <property type="entry name" value="IRON-SULFUR DOMAIN CONTAINING PROTEIN"/>
    <property type="match status" value="1"/>
</dbReference>
<dbReference type="InterPro" id="IPR036922">
    <property type="entry name" value="Rieske_2Fe-2S_sf"/>
</dbReference>
<dbReference type="EMBL" id="FZOT01000004">
    <property type="protein sequence ID" value="SNS64726.1"/>
    <property type="molecule type" value="Genomic_DNA"/>
</dbReference>
<keyword evidence="5" id="KW-0411">Iron-sulfur</keyword>
<dbReference type="GO" id="GO:0046872">
    <property type="term" value="F:metal ion binding"/>
    <property type="evidence" value="ECO:0007669"/>
    <property type="project" value="UniProtKB-KW"/>
</dbReference>
<keyword evidence="4" id="KW-0408">Iron</keyword>
<organism evidence="7 8">
    <name type="scientific">Noviherbaspirillum humi</name>
    <dbReference type="NCBI Taxonomy" id="1688639"/>
    <lineage>
        <taxon>Bacteria</taxon>
        <taxon>Pseudomonadati</taxon>
        <taxon>Pseudomonadota</taxon>
        <taxon>Betaproteobacteria</taxon>
        <taxon>Burkholderiales</taxon>
        <taxon>Oxalobacteraceae</taxon>
        <taxon>Noviherbaspirillum</taxon>
    </lineage>
</organism>
<evidence type="ECO:0000256" key="1">
    <source>
        <dbReference type="ARBA" id="ARBA00022714"/>
    </source>
</evidence>
<dbReference type="Gene3D" id="2.102.10.10">
    <property type="entry name" value="Rieske [2Fe-2S] iron-sulphur domain"/>
    <property type="match status" value="1"/>
</dbReference>
<reference evidence="7 8" key="1">
    <citation type="submission" date="2017-06" db="EMBL/GenBank/DDBJ databases">
        <authorList>
            <person name="Kim H.J."/>
            <person name="Triplett B.A."/>
        </authorList>
    </citation>
    <scope>NUCLEOTIDE SEQUENCE [LARGE SCALE GENOMIC DNA]</scope>
    <source>
        <strain evidence="7 8">U15</strain>
    </source>
</reference>
<gene>
    <name evidence="7" type="ORF">SAMN06265795_104273</name>
</gene>
<dbReference type="InterPro" id="IPR050584">
    <property type="entry name" value="Cholesterol_7-desaturase"/>
</dbReference>
<evidence type="ECO:0000256" key="4">
    <source>
        <dbReference type="ARBA" id="ARBA00023004"/>
    </source>
</evidence>
<dbReference type="GO" id="GO:0004497">
    <property type="term" value="F:monooxygenase activity"/>
    <property type="evidence" value="ECO:0007669"/>
    <property type="project" value="UniProtKB-KW"/>
</dbReference>
<dbReference type="RefSeq" id="WP_089399101.1">
    <property type="nucleotide sequence ID" value="NZ_FZOT01000004.1"/>
</dbReference>
<dbReference type="Pfam" id="PF00355">
    <property type="entry name" value="Rieske"/>
    <property type="match status" value="1"/>
</dbReference>
<dbReference type="Proteomes" id="UP000198284">
    <property type="component" value="Unassembled WGS sequence"/>
</dbReference>
<dbReference type="PROSITE" id="PS51296">
    <property type="entry name" value="RIESKE"/>
    <property type="match status" value="1"/>
</dbReference>
<keyword evidence="7" id="KW-0489">Methyltransferase</keyword>
<keyword evidence="7" id="KW-0808">Transferase</keyword>
<sequence>MDSQTWPKNAWYVAAFSHEVQGKLLARKFLGKSVVMYRRTDDSVVALEDRCAHRLLPLSFGFVENDNVTCGYHGMTFDASGKCVRIPGQDKIPASACVRSFPLVEKDRLVWIWMGDASQADPALIPDMGRLDHPEWIPAQGYHHLKADYRLLNDNLLDLSHVAFVHGRTIGNAAVANSPITVSQNCNVVSVHRDVIGALAPPFFEYLGKFTKPIHRWHTVNYHPPSICMIEVGCKPLDGEDGVGKIEGVVFHMATPETETTTHYFWAFIRHFRQQDPALTEYIRQAITATHGEDKVVLELQQTALTETERDNPAVVAIAVDAGPIRGRRLLEQMIGAERQQKETALGA</sequence>
<keyword evidence="1" id="KW-0001">2Fe-2S</keyword>